<dbReference type="SUPFAM" id="SSF101447">
    <property type="entry name" value="Formin homology 2 domain (FH2 domain)"/>
    <property type="match status" value="1"/>
</dbReference>
<keyword evidence="3" id="KW-1185">Reference proteome</keyword>
<evidence type="ECO:0000313" key="3">
    <source>
        <dbReference type="Proteomes" id="UP000676310"/>
    </source>
</evidence>
<gene>
    <name evidence="2" type="ORF">ALTATR162_LOCUS11324</name>
</gene>
<sequence length="581" mass="65979">MIYPPPPPPPISTTELNVPPPPPPPPHLMTFPDERRSNLTPVVPRSASLDKLDNEQQSLRDLRDKLVGARFSVAAKRKELRDLHIKTGAKDGYVFNLLRQYLNEIGADLPGDIENALTDASLLRDRLGLLEAGYDEAEANYNTLEWKYSRRETRFVEELLNNKLVPSDTLDRSRSAENLEILQLTHSMTRPTSDDPSISDLTASGDDTGTRSIEELSAFLAEQDIIIPHSARIKSPQRRSPWSNLSDLALVKTKSANRFHPTHNHLRWVEKMNDIDEWVFDIVEDSPLQKLCLQAVHDFGFADTTTWWEHTKWLLIQDYSTYFHTGDSTVFNHDIDRHVSESTDEGSSSVSFILGSCGTDQMLLGIQSSVVTDTAALLSIRESSDYQETNDQARMPRKLSATTGKEATSLAVTSQSPRRRMLRRSIATDSDASSQRHYHYPKYTRSLSFSDAPRHIERAGMDQINQNTIPGISRQKSGLQRPRNRTRLQKRHTIPEFKKAEPTKVMALPMNPKNTFFSPDNFSRLFLDPHNRNHRRRLSSHTQTMFRQCLELENPSSSATPVLKPSQTKDPTSRTGFCLVM</sequence>
<dbReference type="EMBL" id="CAJRGZ010000030">
    <property type="protein sequence ID" value="CAG5185504.1"/>
    <property type="molecule type" value="Genomic_DNA"/>
</dbReference>
<feature type="compositionally biased region" description="Polar residues" evidence="1">
    <location>
        <begin position="400"/>
        <end position="416"/>
    </location>
</feature>
<dbReference type="GeneID" id="67011584"/>
<dbReference type="Proteomes" id="UP000676310">
    <property type="component" value="Unassembled WGS sequence"/>
</dbReference>
<feature type="region of interest" description="Disordered" evidence="1">
    <location>
        <begin position="385"/>
        <end position="439"/>
    </location>
</feature>
<feature type="region of interest" description="Disordered" evidence="1">
    <location>
        <begin position="461"/>
        <end position="490"/>
    </location>
</feature>
<dbReference type="AlphaFoldDB" id="A0A8J2INS7"/>
<protein>
    <submittedName>
        <fullName evidence="2">Uncharacterized protein</fullName>
    </submittedName>
</protein>
<comment type="caution">
    <text evidence="2">The sequence shown here is derived from an EMBL/GenBank/DDBJ whole genome shotgun (WGS) entry which is preliminary data.</text>
</comment>
<feature type="compositionally biased region" description="Polar residues" evidence="1">
    <location>
        <begin position="463"/>
        <end position="478"/>
    </location>
</feature>
<organism evidence="2 3">
    <name type="scientific">Alternaria atra</name>
    <dbReference type="NCBI Taxonomy" id="119953"/>
    <lineage>
        <taxon>Eukaryota</taxon>
        <taxon>Fungi</taxon>
        <taxon>Dikarya</taxon>
        <taxon>Ascomycota</taxon>
        <taxon>Pezizomycotina</taxon>
        <taxon>Dothideomycetes</taxon>
        <taxon>Pleosporomycetidae</taxon>
        <taxon>Pleosporales</taxon>
        <taxon>Pleosporineae</taxon>
        <taxon>Pleosporaceae</taxon>
        <taxon>Alternaria</taxon>
        <taxon>Alternaria sect. Ulocladioides</taxon>
    </lineage>
</organism>
<dbReference type="OrthoDB" id="3694847at2759"/>
<accession>A0A8J2INS7</accession>
<evidence type="ECO:0000256" key="1">
    <source>
        <dbReference type="SAM" id="MobiDB-lite"/>
    </source>
</evidence>
<reference evidence="2" key="1">
    <citation type="submission" date="2021-05" db="EMBL/GenBank/DDBJ databases">
        <authorList>
            <person name="Stam R."/>
        </authorList>
    </citation>
    <scope>NUCLEOTIDE SEQUENCE</scope>
    <source>
        <strain evidence="2">CS162</strain>
    </source>
</reference>
<feature type="region of interest" description="Disordered" evidence="1">
    <location>
        <begin position="556"/>
        <end position="581"/>
    </location>
</feature>
<feature type="compositionally biased region" description="Pro residues" evidence="1">
    <location>
        <begin position="18"/>
        <end position="27"/>
    </location>
</feature>
<name>A0A8J2INS7_9PLEO</name>
<feature type="region of interest" description="Disordered" evidence="1">
    <location>
        <begin position="1"/>
        <end position="34"/>
    </location>
</feature>
<proteinExistence type="predicted"/>
<dbReference type="RefSeq" id="XP_043174901.1">
    <property type="nucleotide sequence ID" value="XM_043318966.1"/>
</dbReference>
<feature type="compositionally biased region" description="Polar residues" evidence="1">
    <location>
        <begin position="184"/>
        <end position="207"/>
    </location>
</feature>
<evidence type="ECO:0000313" key="2">
    <source>
        <dbReference type="EMBL" id="CAG5185504.1"/>
    </source>
</evidence>
<feature type="region of interest" description="Disordered" evidence="1">
    <location>
        <begin position="183"/>
        <end position="207"/>
    </location>
</feature>
<feature type="compositionally biased region" description="Polar residues" evidence="1">
    <location>
        <begin position="556"/>
        <end position="575"/>
    </location>
</feature>
<feature type="compositionally biased region" description="Pro residues" evidence="1">
    <location>
        <begin position="1"/>
        <end position="11"/>
    </location>
</feature>